<dbReference type="GO" id="GO:0005634">
    <property type="term" value="C:nucleus"/>
    <property type="evidence" value="ECO:0007669"/>
    <property type="project" value="TreeGrafter"/>
</dbReference>
<dbReference type="GO" id="GO:0032436">
    <property type="term" value="P:positive regulation of proteasomal ubiquitin-dependent protein catabolic process"/>
    <property type="evidence" value="ECO:0007669"/>
    <property type="project" value="TreeGrafter"/>
</dbReference>
<reference evidence="1 2" key="1">
    <citation type="submission" date="2024-02" db="EMBL/GenBank/DDBJ databases">
        <title>Chromosome-scale genome assembly of the rough periwinkle Littorina saxatilis.</title>
        <authorList>
            <person name="De Jode A."/>
            <person name="Faria R."/>
            <person name="Formenti G."/>
            <person name="Sims Y."/>
            <person name="Smith T.P."/>
            <person name="Tracey A."/>
            <person name="Wood J.M.D."/>
            <person name="Zagrodzka Z.B."/>
            <person name="Johannesson K."/>
            <person name="Butlin R.K."/>
            <person name="Leder E.H."/>
        </authorList>
    </citation>
    <scope>NUCLEOTIDE SEQUENCE [LARGE SCALE GENOMIC DNA]</scope>
    <source>
        <strain evidence="1">Snail1</strain>
        <tissue evidence="1">Muscle</tissue>
    </source>
</reference>
<evidence type="ECO:0008006" key="3">
    <source>
        <dbReference type="Google" id="ProtNLM"/>
    </source>
</evidence>
<proteinExistence type="predicted"/>
<dbReference type="InterPro" id="IPR019138">
    <property type="entry name" value="De-etiolated_protein_1_Det1"/>
</dbReference>
<organism evidence="1 2">
    <name type="scientific">Littorina saxatilis</name>
    <dbReference type="NCBI Taxonomy" id="31220"/>
    <lineage>
        <taxon>Eukaryota</taxon>
        <taxon>Metazoa</taxon>
        <taxon>Spiralia</taxon>
        <taxon>Lophotrochozoa</taxon>
        <taxon>Mollusca</taxon>
        <taxon>Gastropoda</taxon>
        <taxon>Caenogastropoda</taxon>
        <taxon>Littorinimorpha</taxon>
        <taxon>Littorinoidea</taxon>
        <taxon>Littorinidae</taxon>
        <taxon>Littorina</taxon>
    </lineage>
</organism>
<sequence>MSVPTLPPLEQDIPHRKIPPQSVVLRLRERETFSARPGTHFHVARQFYKNVFPNFTVTNVEKPPCYLRKFSPSGKYFIAFSLDQTSLEIYEFKGSDTAGDLLRDANSEQHVLTGSERFVQDIRLNIFNTFFTKKSSTILARSGEQLNRECSLFTCDGKYVIVGAAKDLHEARHPLTSNLFRNNEAITGFRNHVETYTLSVVELATGRVTDSKVFLHDKIFLSHNQGIYLYKSTLAVLCVQQQSIHIFQMTDEGTFLEVRTIGRFCHEDDYLVHQLGVRGPQQAYKEQTINSLKHRLLVHLYRMAVSSGEAYTLRRFYQYFDHFLGLRMWKMQLLDEHHLLIKYASEDVVTLQIQDPNSQPSFFMVYNMQTTQVLGVFENTSDELAQLFENFCDMFRNASLYYEVDFGCSSSSNSHARQIQQRFRQTIVNAKFGGHLEATRRVLSQLPISAQSYTSSPYVDLSLYSYDDKWVSVLERPKNCGDHPIRFYCRDSGLLHFKIFTSHHRVQPSSSKRLVAFVFHPFEPFAISIQRTNQAYMVNFHLRHTVT</sequence>
<dbReference type="Pfam" id="PF09737">
    <property type="entry name" value="Det1"/>
    <property type="match status" value="1"/>
</dbReference>
<evidence type="ECO:0000313" key="2">
    <source>
        <dbReference type="Proteomes" id="UP001374579"/>
    </source>
</evidence>
<dbReference type="EMBL" id="JBAMIC010000001">
    <property type="protein sequence ID" value="KAK7115345.1"/>
    <property type="molecule type" value="Genomic_DNA"/>
</dbReference>
<comment type="caution">
    <text evidence="1">The sequence shown here is derived from an EMBL/GenBank/DDBJ whole genome shotgun (WGS) entry which is preliminary data.</text>
</comment>
<dbReference type="PANTHER" id="PTHR13374:SF3">
    <property type="entry name" value="DET1 HOMOLOG"/>
    <property type="match status" value="1"/>
</dbReference>
<dbReference type="Proteomes" id="UP001374579">
    <property type="component" value="Unassembled WGS sequence"/>
</dbReference>
<protein>
    <recommendedName>
        <fullName evidence="3">DET1 homolog</fullName>
    </recommendedName>
</protein>
<dbReference type="AlphaFoldDB" id="A0AAN9C6K3"/>
<dbReference type="GO" id="GO:1990756">
    <property type="term" value="F:ubiquitin-like ligase-substrate adaptor activity"/>
    <property type="evidence" value="ECO:0007669"/>
    <property type="project" value="TreeGrafter"/>
</dbReference>
<dbReference type="GO" id="GO:0016567">
    <property type="term" value="P:protein ubiquitination"/>
    <property type="evidence" value="ECO:0007669"/>
    <property type="project" value="TreeGrafter"/>
</dbReference>
<evidence type="ECO:0000313" key="1">
    <source>
        <dbReference type="EMBL" id="KAK7115345.1"/>
    </source>
</evidence>
<dbReference type="GO" id="GO:0031461">
    <property type="term" value="C:cullin-RING ubiquitin ligase complex"/>
    <property type="evidence" value="ECO:0007669"/>
    <property type="project" value="TreeGrafter"/>
</dbReference>
<accession>A0AAN9C6K3</accession>
<gene>
    <name evidence="1" type="ORF">V1264_001231</name>
</gene>
<name>A0AAN9C6K3_9CAEN</name>
<dbReference type="GO" id="GO:0031625">
    <property type="term" value="F:ubiquitin protein ligase binding"/>
    <property type="evidence" value="ECO:0007669"/>
    <property type="project" value="TreeGrafter"/>
</dbReference>
<dbReference type="PANTHER" id="PTHR13374">
    <property type="entry name" value="DET1 HOMOLOG DE-ETIOLATED-1 HOMOLOG"/>
    <property type="match status" value="1"/>
</dbReference>
<keyword evidence="2" id="KW-1185">Reference proteome</keyword>